<name>A0A507CHY4_9FUNG</name>
<feature type="compositionally biased region" description="Polar residues" evidence="1">
    <location>
        <begin position="273"/>
        <end position="286"/>
    </location>
</feature>
<evidence type="ECO:0008006" key="6">
    <source>
        <dbReference type="Google" id="ProtNLM"/>
    </source>
</evidence>
<evidence type="ECO:0000256" key="1">
    <source>
        <dbReference type="SAM" id="MobiDB-lite"/>
    </source>
</evidence>
<dbReference type="Proteomes" id="UP000317494">
    <property type="component" value="Unassembled WGS sequence"/>
</dbReference>
<gene>
    <name evidence="3" type="ORF">SeLEV6574_g07428</name>
    <name evidence="2" type="ORF">SeMB42_g07487</name>
</gene>
<organism evidence="3 5">
    <name type="scientific">Synchytrium endobioticum</name>
    <dbReference type="NCBI Taxonomy" id="286115"/>
    <lineage>
        <taxon>Eukaryota</taxon>
        <taxon>Fungi</taxon>
        <taxon>Fungi incertae sedis</taxon>
        <taxon>Chytridiomycota</taxon>
        <taxon>Chytridiomycota incertae sedis</taxon>
        <taxon>Chytridiomycetes</taxon>
        <taxon>Synchytriales</taxon>
        <taxon>Synchytriaceae</taxon>
        <taxon>Synchytrium</taxon>
    </lineage>
</organism>
<dbReference type="EMBL" id="QEAN01000537">
    <property type="protein sequence ID" value="TPX33415.1"/>
    <property type="molecule type" value="Genomic_DNA"/>
</dbReference>
<dbReference type="EMBL" id="QEAM01000524">
    <property type="protein sequence ID" value="TPX39098.1"/>
    <property type="molecule type" value="Genomic_DNA"/>
</dbReference>
<comment type="caution">
    <text evidence="3">The sequence shown here is derived from an EMBL/GenBank/DDBJ whole genome shotgun (WGS) entry which is preliminary data.</text>
</comment>
<evidence type="ECO:0000313" key="4">
    <source>
        <dbReference type="Proteomes" id="UP000317494"/>
    </source>
</evidence>
<proteinExistence type="predicted"/>
<keyword evidence="4" id="KW-1185">Reference proteome</keyword>
<dbReference type="AlphaFoldDB" id="A0A507CHY4"/>
<protein>
    <recommendedName>
        <fullName evidence="6">K Homology domain-containing protein</fullName>
    </recommendedName>
</protein>
<dbReference type="Proteomes" id="UP000320475">
    <property type="component" value="Unassembled WGS sequence"/>
</dbReference>
<reference evidence="4 5" key="1">
    <citation type="journal article" date="2019" name="Sci. Rep.">
        <title>Comparative genomics of chytrid fungi reveal insights into the obligate biotrophic and pathogenic lifestyle of Synchytrium endobioticum.</title>
        <authorList>
            <person name="van de Vossenberg B.T.L.H."/>
            <person name="Warris S."/>
            <person name="Nguyen H.D.T."/>
            <person name="van Gent-Pelzer M.P.E."/>
            <person name="Joly D.L."/>
            <person name="van de Geest H.C."/>
            <person name="Bonants P.J.M."/>
            <person name="Smith D.S."/>
            <person name="Levesque C.A."/>
            <person name="van der Lee T.A.J."/>
        </authorList>
    </citation>
    <scope>NUCLEOTIDE SEQUENCE [LARGE SCALE GENOMIC DNA]</scope>
    <source>
        <strain evidence="3 5">LEV6574</strain>
        <strain evidence="2 4">MB42</strain>
    </source>
</reference>
<evidence type="ECO:0000313" key="3">
    <source>
        <dbReference type="EMBL" id="TPX39098.1"/>
    </source>
</evidence>
<evidence type="ECO:0000313" key="2">
    <source>
        <dbReference type="EMBL" id="TPX33415.1"/>
    </source>
</evidence>
<feature type="region of interest" description="Disordered" evidence="1">
    <location>
        <begin position="272"/>
        <end position="296"/>
    </location>
</feature>
<accession>A0A507CHY4</accession>
<evidence type="ECO:0000313" key="5">
    <source>
        <dbReference type="Proteomes" id="UP000320475"/>
    </source>
</evidence>
<dbReference type="VEuPathDB" id="FungiDB:SeMB42_g07487"/>
<sequence>MSAENMEYVQVGRKIASSLVHRIHYRHEFRKVERATNTSITFDVKNCRVAIEGSTEADRKQAVSGVLEALLRPPPSHINGGTKSGKKMYEPSLNEALIVVPEVIKDLAITKGALRDKLRAIENKTNTVIEFLADERMLLINGQIHELVEAGTSMIVEILYQECDPQARSTADSQLPEPSLQKVNLSIGRATHTLTSSVPTSKLAGQGLPSLVPSSPPLSCNDTSTSYVQKANVDQKRNVKNLEDPIASCLNMSSKSAKSSGIQELRKLAHTTKAVTKHSNSTTSAASAKEGNGNAVPVTAAAVKDYKKNEVHRDDDFRNGNSKIPTSFAPAVSSALTSSQLFTQSSGTTSSSTTASTAPDTVKPEIKKACIFSRFSLTADLDEDQELLVRKAIRKVKADFRELKLIYNRAKNGVLVAGVSMDMVEECLKSLRDLEHEIMIIKSSSGSVEV</sequence>